<dbReference type="InterPro" id="IPR038606">
    <property type="entry name" value="To_sf"/>
</dbReference>
<reference evidence="5" key="1">
    <citation type="submission" date="2022-01" db="EMBL/GenBank/DDBJ databases">
        <authorList>
            <person name="King R."/>
        </authorList>
    </citation>
    <scope>NUCLEOTIDE SEQUENCE</scope>
</reference>
<evidence type="ECO:0000256" key="1">
    <source>
        <dbReference type="ARBA" id="ARBA00022729"/>
    </source>
</evidence>
<dbReference type="EMBL" id="OV651816">
    <property type="protein sequence ID" value="CAH1110237.1"/>
    <property type="molecule type" value="Genomic_DNA"/>
</dbReference>
<name>A0A9P0D4S7_9CUCU</name>
<evidence type="ECO:0000256" key="4">
    <source>
        <dbReference type="SAM" id="SignalP"/>
    </source>
</evidence>
<dbReference type="InterPro" id="IPR010562">
    <property type="entry name" value="Haemolymph_juvenile_hormone-bd"/>
</dbReference>
<keyword evidence="1 4" id="KW-0732">Signal</keyword>
<evidence type="ECO:0008006" key="7">
    <source>
        <dbReference type="Google" id="ProtNLM"/>
    </source>
</evidence>
<evidence type="ECO:0000313" key="6">
    <source>
        <dbReference type="Proteomes" id="UP001153636"/>
    </source>
</evidence>
<protein>
    <recommendedName>
        <fullName evidence="7">Protein takeout</fullName>
    </recommendedName>
</protein>
<dbReference type="PANTHER" id="PTHR11008:SF32">
    <property type="entry name" value="CIRCADIAN CLOCK-CONTROLLED PROTEIN DAYWAKE-RELATED"/>
    <property type="match status" value="1"/>
</dbReference>
<dbReference type="SMART" id="SM00700">
    <property type="entry name" value="JHBP"/>
    <property type="match status" value="1"/>
</dbReference>
<gene>
    <name evidence="5" type="ORF">PSYICH_LOCUS9915</name>
</gene>
<dbReference type="GO" id="GO:0007623">
    <property type="term" value="P:circadian rhythm"/>
    <property type="evidence" value="ECO:0007669"/>
    <property type="project" value="UniProtKB-ARBA"/>
</dbReference>
<feature type="signal peptide" evidence="4">
    <location>
        <begin position="1"/>
        <end position="21"/>
    </location>
</feature>
<feature type="chain" id="PRO_5040412488" description="Protein takeout" evidence="4">
    <location>
        <begin position="22"/>
        <end position="251"/>
    </location>
</feature>
<organism evidence="5 6">
    <name type="scientific">Psylliodes chrysocephalus</name>
    <dbReference type="NCBI Taxonomy" id="3402493"/>
    <lineage>
        <taxon>Eukaryota</taxon>
        <taxon>Metazoa</taxon>
        <taxon>Ecdysozoa</taxon>
        <taxon>Arthropoda</taxon>
        <taxon>Hexapoda</taxon>
        <taxon>Insecta</taxon>
        <taxon>Pterygota</taxon>
        <taxon>Neoptera</taxon>
        <taxon>Endopterygota</taxon>
        <taxon>Coleoptera</taxon>
        <taxon>Polyphaga</taxon>
        <taxon>Cucujiformia</taxon>
        <taxon>Chrysomeloidea</taxon>
        <taxon>Chrysomelidae</taxon>
        <taxon>Galerucinae</taxon>
        <taxon>Alticini</taxon>
        <taxon>Psylliodes</taxon>
    </lineage>
</organism>
<keyword evidence="2" id="KW-0090">Biological rhythms</keyword>
<evidence type="ECO:0000256" key="3">
    <source>
        <dbReference type="ARBA" id="ARBA00060902"/>
    </source>
</evidence>
<dbReference type="GO" id="GO:0005615">
    <property type="term" value="C:extracellular space"/>
    <property type="evidence" value="ECO:0007669"/>
    <property type="project" value="TreeGrafter"/>
</dbReference>
<dbReference type="AlphaFoldDB" id="A0A9P0D4S7"/>
<evidence type="ECO:0000256" key="2">
    <source>
        <dbReference type="ARBA" id="ARBA00023108"/>
    </source>
</evidence>
<dbReference type="OrthoDB" id="8190514at2759"/>
<keyword evidence="6" id="KW-1185">Reference proteome</keyword>
<accession>A0A9P0D4S7</accession>
<dbReference type="PANTHER" id="PTHR11008">
    <property type="entry name" value="PROTEIN TAKEOUT-LIKE PROTEIN"/>
    <property type="match status" value="1"/>
</dbReference>
<sequence>MGFCVKVGLLFVTVVCFSTHAAKLPSTFGRCSPKDEEFNECLKKNVEDAIHQLKKESPELGLSTLDPLDIPKLVIGEGTGPVHVVQNFKNVKLYGLTGSIVLSTSIDFENHIMHARSITPELRLQGEYTMRGKVMLLPIYGDGLCNITLYNTKINHTLYAEPFQKKGKTHWNFSNYTVTLRPDKMTYKFDNLFSGDERLGSNILNVLNENWNEVFTDVRDGYEKSFGLIFHGLANRVFSRVALNDIFLDME</sequence>
<dbReference type="FunFam" id="3.15.10.30:FF:000001">
    <property type="entry name" value="Takeout-like protein 1"/>
    <property type="match status" value="1"/>
</dbReference>
<dbReference type="Pfam" id="PF06585">
    <property type="entry name" value="JHBP"/>
    <property type="match status" value="1"/>
</dbReference>
<dbReference type="Proteomes" id="UP001153636">
    <property type="component" value="Chromosome 4"/>
</dbReference>
<evidence type="ECO:0000313" key="5">
    <source>
        <dbReference type="EMBL" id="CAH1110237.1"/>
    </source>
</evidence>
<dbReference type="Gene3D" id="3.15.10.30">
    <property type="entry name" value="Haemolymph juvenile hormone binding protein"/>
    <property type="match status" value="1"/>
</dbReference>
<comment type="similarity">
    <text evidence="3">Belongs to the TO family.</text>
</comment>
<proteinExistence type="inferred from homology"/>